<dbReference type="InterPro" id="IPR023472">
    <property type="entry name" value="Uncharacterised_MJ0810"/>
</dbReference>
<dbReference type="Pfam" id="PF01871">
    <property type="entry name" value="AMMECR1"/>
    <property type="match status" value="1"/>
</dbReference>
<dbReference type="InterPro" id="IPR027623">
    <property type="entry name" value="AmmeMemoSam_A"/>
</dbReference>
<reference evidence="4" key="1">
    <citation type="submission" date="2020-07" db="EMBL/GenBank/DDBJ databases">
        <title>Metabolic diversity and evolutionary history of the archaeal phylum ###Micrarchaeota### uncovered from a freshwater lake metagenome.</title>
        <authorList>
            <person name="Kadnikov V.V."/>
            <person name="Savvichev A.S."/>
            <person name="Mardanov A.V."/>
            <person name="Beletsky A.V."/>
            <person name="Chupakov A.V."/>
            <person name="Kokryatskaya N.M."/>
            <person name="Pimenov N.V."/>
            <person name="Ravin N.V."/>
        </authorList>
    </citation>
    <scope>NUCLEOTIDE SEQUENCE [LARGE SCALE GENOMIC DNA]</scope>
</reference>
<dbReference type="Gene3D" id="3.30.1490.150">
    <property type="entry name" value="Hypothetical protein ph0010, domain 2"/>
    <property type="match status" value="1"/>
</dbReference>
<dbReference type="InterPro" id="IPR027485">
    <property type="entry name" value="AMMECR1_N"/>
</dbReference>
<dbReference type="PANTHER" id="PTHR13016:SF0">
    <property type="entry name" value="AMME SYNDROME CANDIDATE GENE 1 PROTEIN"/>
    <property type="match status" value="1"/>
</dbReference>
<evidence type="ECO:0000256" key="1">
    <source>
        <dbReference type="HAMAP-Rule" id="MF_00645"/>
    </source>
</evidence>
<dbReference type="EMBL" id="CP058998">
    <property type="protein sequence ID" value="QLJ52378.1"/>
    <property type="molecule type" value="Genomic_DNA"/>
</dbReference>
<sequence length="167" mass="18995">MLEKRGVFVTIETYPEKGLRGCIGYPYPVKELAQSVVDCAINSATSDPRFPEMSRKELDNCTVEISVLTVPEIVKVGDTKEYPKKIKVGKDGLIVEYGYYSGLLLPIVPVEQNWDEEEFLSQTCYKAGLPLDMWLRPKVRLYRFQSQVFKEEKPKGKVVEVELGVGR</sequence>
<dbReference type="InterPro" id="IPR036071">
    <property type="entry name" value="AMMECR1_dom_sf"/>
</dbReference>
<protein>
    <recommendedName>
        <fullName evidence="1">Protein Sv326_0203</fullName>
    </recommendedName>
</protein>
<accession>A0A7D6BLJ4</accession>
<evidence type="ECO:0000313" key="3">
    <source>
        <dbReference type="EMBL" id="QLJ52378.1"/>
    </source>
</evidence>
<dbReference type="PANTHER" id="PTHR13016">
    <property type="entry name" value="AMMECR1 HOMOLOG"/>
    <property type="match status" value="1"/>
</dbReference>
<dbReference type="InterPro" id="IPR002733">
    <property type="entry name" value="AMMECR1_domain"/>
</dbReference>
<dbReference type="Proteomes" id="UP000510821">
    <property type="component" value="Chromosome"/>
</dbReference>
<dbReference type="NCBIfam" id="TIGR00296">
    <property type="entry name" value="TIGR00296 family protein"/>
    <property type="match status" value="1"/>
</dbReference>
<feature type="domain" description="AMMECR1" evidence="2">
    <location>
        <begin position="1"/>
        <end position="160"/>
    </location>
</feature>
<gene>
    <name evidence="3" type="ORF">Sv326_0203</name>
</gene>
<name>A0A7D6BLJ4_FERL1</name>
<evidence type="ECO:0000313" key="4">
    <source>
        <dbReference type="Proteomes" id="UP000510821"/>
    </source>
</evidence>
<dbReference type="PROSITE" id="PS51112">
    <property type="entry name" value="AMMECR1"/>
    <property type="match status" value="1"/>
</dbReference>
<proteinExistence type="inferred from homology"/>
<dbReference type="SUPFAM" id="SSF143447">
    <property type="entry name" value="AMMECR1-like"/>
    <property type="match status" value="1"/>
</dbReference>
<dbReference type="AlphaFoldDB" id="A0A7D6BLJ4"/>
<evidence type="ECO:0000259" key="2">
    <source>
        <dbReference type="PROSITE" id="PS51112"/>
    </source>
</evidence>
<dbReference type="HAMAP" id="MF_00645">
    <property type="entry name" value="AMMECR1"/>
    <property type="match status" value="1"/>
</dbReference>
<dbReference type="Gene3D" id="3.30.700.20">
    <property type="entry name" value="Hypothetical protein ph0010, domain 1"/>
    <property type="match status" value="1"/>
</dbReference>
<organism evidence="3 4">
    <name type="scientific">Fermentimicrarchaeum limneticum</name>
    <dbReference type="NCBI Taxonomy" id="2795018"/>
    <lineage>
        <taxon>Archaea</taxon>
        <taxon>Candidatus Micrarchaeota</taxon>
        <taxon>Candidatus Fermentimicrarchaeales</taxon>
        <taxon>Candidatus Fermentimicrarchaeaceae</taxon>
        <taxon>Candidatus Fermentimicrarchaeum</taxon>
    </lineage>
</organism>
<dbReference type="InterPro" id="IPR023473">
    <property type="entry name" value="AMMECR1"/>
</dbReference>
<dbReference type="NCBIfam" id="TIGR04335">
    <property type="entry name" value="AmmeMemoSam_A"/>
    <property type="match status" value="1"/>
</dbReference>
<dbReference type="KEGG" id="flt:Sv326_0203"/>